<dbReference type="EMBL" id="AEJB01000681">
    <property type="protein sequence ID" value="ELP61523.1"/>
    <property type="molecule type" value="Genomic_DNA"/>
</dbReference>
<organism evidence="6 7">
    <name type="scientific">Streptomyces turgidiscabies (strain Car8)</name>
    <dbReference type="NCBI Taxonomy" id="698760"/>
    <lineage>
        <taxon>Bacteria</taxon>
        <taxon>Bacillati</taxon>
        <taxon>Actinomycetota</taxon>
        <taxon>Actinomycetes</taxon>
        <taxon>Kitasatosporales</taxon>
        <taxon>Streptomycetaceae</taxon>
        <taxon>Streptomyces</taxon>
    </lineage>
</organism>
<dbReference type="Gene3D" id="3.30.590.10">
    <property type="entry name" value="Glutamine synthetase/guanido kinase, catalytic domain"/>
    <property type="match status" value="1"/>
</dbReference>
<dbReference type="PANTHER" id="PTHR43785:SF12">
    <property type="entry name" value="TYPE-1 GLUTAMINE SYNTHETASE 2"/>
    <property type="match status" value="1"/>
</dbReference>
<protein>
    <submittedName>
        <fullName evidence="6">Glutamine synthetase catalytic domain protein</fullName>
    </submittedName>
</protein>
<dbReference type="PROSITE" id="PS51987">
    <property type="entry name" value="GS_CATALYTIC"/>
    <property type="match status" value="1"/>
</dbReference>
<reference evidence="6 7" key="1">
    <citation type="journal article" date="2011" name="Plasmid">
        <title>Streptomyces turgidiscabies Car8 contains a modular pathogenicity island that shares virulence genes with other actinobacterial plant pathogens.</title>
        <authorList>
            <person name="Huguet-Tapia J.C."/>
            <person name="Badger J.H."/>
            <person name="Loria R."/>
            <person name="Pettis G.S."/>
        </authorList>
    </citation>
    <scope>NUCLEOTIDE SEQUENCE [LARGE SCALE GENOMIC DNA]</scope>
    <source>
        <strain evidence="6 7">Car8</strain>
    </source>
</reference>
<evidence type="ECO:0000259" key="5">
    <source>
        <dbReference type="PROSITE" id="PS51987"/>
    </source>
</evidence>
<dbReference type="SMART" id="SM01230">
    <property type="entry name" value="Gln-synt_C"/>
    <property type="match status" value="1"/>
</dbReference>
<dbReference type="GO" id="GO:0004356">
    <property type="term" value="F:glutamine synthetase activity"/>
    <property type="evidence" value="ECO:0007669"/>
    <property type="project" value="InterPro"/>
</dbReference>
<evidence type="ECO:0000256" key="4">
    <source>
        <dbReference type="RuleBase" id="RU000384"/>
    </source>
</evidence>
<dbReference type="AlphaFoldDB" id="L7EPY1"/>
<dbReference type="Gene3D" id="3.10.20.70">
    <property type="entry name" value="Glutamine synthetase, N-terminal domain"/>
    <property type="match status" value="1"/>
</dbReference>
<comment type="similarity">
    <text evidence="1 3 4">Belongs to the glutamine synthetase family.</text>
</comment>
<evidence type="ECO:0000256" key="2">
    <source>
        <dbReference type="ARBA" id="ARBA00022598"/>
    </source>
</evidence>
<accession>L7EPY1</accession>
<keyword evidence="7" id="KW-1185">Reference proteome</keyword>
<dbReference type="InterPro" id="IPR036651">
    <property type="entry name" value="Gln_synt_N_sf"/>
</dbReference>
<dbReference type="GO" id="GO:0006542">
    <property type="term" value="P:glutamine biosynthetic process"/>
    <property type="evidence" value="ECO:0007669"/>
    <property type="project" value="InterPro"/>
</dbReference>
<dbReference type="InterPro" id="IPR014746">
    <property type="entry name" value="Gln_synth/guanido_kin_cat_dom"/>
</dbReference>
<evidence type="ECO:0000313" key="7">
    <source>
        <dbReference type="Proteomes" id="UP000010931"/>
    </source>
</evidence>
<gene>
    <name evidence="6" type="ORF">STRTUCAR8_03666</name>
</gene>
<dbReference type="PANTHER" id="PTHR43785">
    <property type="entry name" value="GAMMA-GLUTAMYLPUTRESCINE SYNTHETASE"/>
    <property type="match status" value="1"/>
</dbReference>
<dbReference type="Pfam" id="PF00120">
    <property type="entry name" value="Gln-synt_C"/>
    <property type="match status" value="1"/>
</dbReference>
<dbReference type="SUPFAM" id="SSF54368">
    <property type="entry name" value="Glutamine synthetase, N-terminal domain"/>
    <property type="match status" value="1"/>
</dbReference>
<evidence type="ECO:0000256" key="3">
    <source>
        <dbReference type="PROSITE-ProRule" id="PRU01331"/>
    </source>
</evidence>
<sequence>MTSHNPQHDQQSAGLLTAEELTTLVASGEITTVMLGVPAMMGHLKGKRLDAVHFLAQLPEGPDMCAYILATDVDMNPVQGFNLAGWHTGYGDFQVVPDTKTIRRLSYLPGTVLVHGDAMRPDGSDLDVAPRQMLREQLRLLVKHEVTAKVGIESEFVLYEGTEAQIREAGYRGLTPVSPHNLDYALDHPPALSAFFHDLQDALSQAGSPVEAIKTEGAPGQIEVTWPYGDPVRACDTYTVHKHAVRHLAARHLMTPTFMAAPQTGVGSGLHLHVSLWRDGRPLFAPGAGGELPDLLQHGVAGLLDALPHLVPLYAPTTNSLKRYAHHSFAPTLYTWGVDNRTCAVRIAGHGENTRLEVRLAGADANPYLALAATIAAINHGLNNCPKLPAPVTGDAYTAFDPLPIPRTLDEALTDFRESHLARHAFGPGVVNHYARAAEIEIAAERGQVTDIDRERGLLRA</sequence>
<dbReference type="PATRIC" id="fig|698760.3.peg.9549"/>
<comment type="caution">
    <text evidence="6">The sequence shown here is derived from an EMBL/GenBank/DDBJ whole genome shotgun (WGS) entry which is preliminary data.</text>
</comment>
<evidence type="ECO:0000256" key="1">
    <source>
        <dbReference type="ARBA" id="ARBA00009897"/>
    </source>
</evidence>
<evidence type="ECO:0000313" key="6">
    <source>
        <dbReference type="EMBL" id="ELP61523.1"/>
    </source>
</evidence>
<dbReference type="SUPFAM" id="SSF55931">
    <property type="entry name" value="Glutamine synthetase/guanido kinase"/>
    <property type="match status" value="1"/>
</dbReference>
<keyword evidence="2" id="KW-0436">Ligase</keyword>
<dbReference type="InterPro" id="IPR008146">
    <property type="entry name" value="Gln_synth_cat_dom"/>
</dbReference>
<proteinExistence type="inferred from homology"/>
<dbReference type="Proteomes" id="UP000010931">
    <property type="component" value="Unassembled WGS sequence"/>
</dbReference>
<dbReference type="RefSeq" id="WP_006383654.1">
    <property type="nucleotide sequence ID" value="NZ_AEJB01000681.1"/>
</dbReference>
<feature type="domain" description="GS catalytic" evidence="5">
    <location>
        <begin position="130"/>
        <end position="461"/>
    </location>
</feature>
<dbReference type="STRING" id="85558.T45_00344"/>
<dbReference type="GeneID" id="97404659"/>
<name>L7EPY1_STRT8</name>